<sequence length="105" mass="11734">MVWLWRADAVGRHGGFSELTRRAGRPWQCRRADAAVRTHLQRASADDALASGLGRRAWRGSSEQTWQVSMAALASGLPEDGKEAMETGSFSPTQFFWFIRALIRV</sequence>
<evidence type="ECO:0000313" key="2">
    <source>
        <dbReference type="Proteomes" id="UP000000768"/>
    </source>
</evidence>
<dbReference type="InParanoid" id="A0A1Z5R5H6"/>
<organism evidence="1 2">
    <name type="scientific">Sorghum bicolor</name>
    <name type="common">Sorghum</name>
    <name type="synonym">Sorghum vulgare</name>
    <dbReference type="NCBI Taxonomy" id="4558"/>
    <lineage>
        <taxon>Eukaryota</taxon>
        <taxon>Viridiplantae</taxon>
        <taxon>Streptophyta</taxon>
        <taxon>Embryophyta</taxon>
        <taxon>Tracheophyta</taxon>
        <taxon>Spermatophyta</taxon>
        <taxon>Magnoliopsida</taxon>
        <taxon>Liliopsida</taxon>
        <taxon>Poales</taxon>
        <taxon>Poaceae</taxon>
        <taxon>PACMAD clade</taxon>
        <taxon>Panicoideae</taxon>
        <taxon>Andropogonodae</taxon>
        <taxon>Andropogoneae</taxon>
        <taxon>Sorghinae</taxon>
        <taxon>Sorghum</taxon>
    </lineage>
</organism>
<dbReference type="AlphaFoldDB" id="A0A1Z5R5H6"/>
<evidence type="ECO:0000313" key="1">
    <source>
        <dbReference type="EMBL" id="OQU78626.1"/>
    </source>
</evidence>
<keyword evidence="2" id="KW-1185">Reference proteome</keyword>
<proteinExistence type="predicted"/>
<accession>A0A1Z5R5H6</accession>
<reference evidence="2" key="2">
    <citation type="journal article" date="2018" name="Plant J.">
        <title>The Sorghum bicolor reference genome: improved assembly, gene annotations, a transcriptome atlas, and signatures of genome organization.</title>
        <authorList>
            <person name="McCormick R.F."/>
            <person name="Truong S.K."/>
            <person name="Sreedasyam A."/>
            <person name="Jenkins J."/>
            <person name="Shu S."/>
            <person name="Sims D."/>
            <person name="Kennedy M."/>
            <person name="Amirebrahimi M."/>
            <person name="Weers B.D."/>
            <person name="McKinley B."/>
            <person name="Mattison A."/>
            <person name="Morishige D.T."/>
            <person name="Grimwood J."/>
            <person name="Schmutz J."/>
            <person name="Mullet J.E."/>
        </authorList>
    </citation>
    <scope>NUCLEOTIDE SEQUENCE [LARGE SCALE GENOMIC DNA]</scope>
    <source>
        <strain evidence="2">cv. BTx623</strain>
    </source>
</reference>
<gene>
    <name evidence="1" type="ORF">SORBI_3008G012150</name>
</gene>
<dbReference type="Proteomes" id="UP000000768">
    <property type="component" value="Chromosome 8"/>
</dbReference>
<name>A0A1Z5R5H6_SORBI</name>
<dbReference type="EMBL" id="CM000767">
    <property type="protein sequence ID" value="OQU78626.1"/>
    <property type="molecule type" value="Genomic_DNA"/>
</dbReference>
<protein>
    <submittedName>
        <fullName evidence="1">Uncharacterized protein</fullName>
    </submittedName>
</protein>
<dbReference type="Gramene" id="OQU78626">
    <property type="protein sequence ID" value="OQU78626"/>
    <property type="gene ID" value="SORBI_3008G012150"/>
</dbReference>
<reference evidence="1 2" key="1">
    <citation type="journal article" date="2009" name="Nature">
        <title>The Sorghum bicolor genome and the diversification of grasses.</title>
        <authorList>
            <person name="Paterson A.H."/>
            <person name="Bowers J.E."/>
            <person name="Bruggmann R."/>
            <person name="Dubchak I."/>
            <person name="Grimwood J."/>
            <person name="Gundlach H."/>
            <person name="Haberer G."/>
            <person name="Hellsten U."/>
            <person name="Mitros T."/>
            <person name="Poliakov A."/>
            <person name="Schmutz J."/>
            <person name="Spannagl M."/>
            <person name="Tang H."/>
            <person name="Wang X."/>
            <person name="Wicker T."/>
            <person name="Bharti A.K."/>
            <person name="Chapman J."/>
            <person name="Feltus F.A."/>
            <person name="Gowik U."/>
            <person name="Grigoriev I.V."/>
            <person name="Lyons E."/>
            <person name="Maher C.A."/>
            <person name="Martis M."/>
            <person name="Narechania A."/>
            <person name="Otillar R.P."/>
            <person name="Penning B.W."/>
            <person name="Salamov A.A."/>
            <person name="Wang Y."/>
            <person name="Zhang L."/>
            <person name="Carpita N.C."/>
            <person name="Freeling M."/>
            <person name="Gingle A.R."/>
            <person name="Hash C.T."/>
            <person name="Keller B."/>
            <person name="Klein P."/>
            <person name="Kresovich S."/>
            <person name="McCann M.C."/>
            <person name="Ming R."/>
            <person name="Peterson D.G."/>
            <person name="Mehboob-ur-Rahman"/>
            <person name="Ware D."/>
            <person name="Westhoff P."/>
            <person name="Mayer K.F."/>
            <person name="Messing J."/>
            <person name="Rokhsar D.S."/>
        </authorList>
    </citation>
    <scope>NUCLEOTIDE SEQUENCE [LARGE SCALE GENOMIC DNA]</scope>
    <source>
        <strain evidence="2">cv. BTx623</strain>
    </source>
</reference>